<comment type="subunit">
    <text evidence="3 9">Heterohexamer of two alpha and four beta subunits.</text>
</comment>
<dbReference type="FunFam" id="1.10.287.370:FF:000013">
    <property type="entry name" value="Prefoldin subunit beta"/>
    <property type="match status" value="1"/>
</dbReference>
<keyword evidence="5 9" id="KW-0963">Cytoplasm</keyword>
<dbReference type="GO" id="GO:0051082">
    <property type="term" value="F:unfolded protein binding"/>
    <property type="evidence" value="ECO:0007669"/>
    <property type="project" value="UniProtKB-UniRule"/>
</dbReference>
<dbReference type="PANTHER" id="PTHR21431:SF0">
    <property type="entry name" value="PREFOLDIN SUBUNIT 6"/>
    <property type="match status" value="1"/>
</dbReference>
<dbReference type="CDD" id="cd23162">
    <property type="entry name" value="Prefoldin_beta_GimC"/>
    <property type="match status" value="1"/>
</dbReference>
<keyword evidence="6 9" id="KW-0143">Chaperone</keyword>
<gene>
    <name evidence="9" type="primary">pfdB</name>
    <name evidence="11" type="ORF">GC250_03690</name>
</gene>
<keyword evidence="10" id="KW-0175">Coiled coil</keyword>
<name>A0A6A9QKD0_SULME</name>
<evidence type="ECO:0000256" key="1">
    <source>
        <dbReference type="ARBA" id="ARBA00004496"/>
    </source>
</evidence>
<dbReference type="InterPro" id="IPR012713">
    <property type="entry name" value="PfdB"/>
</dbReference>
<dbReference type="EMBL" id="WGGD01000005">
    <property type="protein sequence ID" value="MUN28569.1"/>
    <property type="molecule type" value="Genomic_DNA"/>
</dbReference>
<protein>
    <recommendedName>
        <fullName evidence="4 9">Prefoldin subunit beta</fullName>
    </recommendedName>
    <alternativeName>
        <fullName evidence="8 9">GimC subunit beta</fullName>
    </alternativeName>
</protein>
<dbReference type="GO" id="GO:0005737">
    <property type="term" value="C:cytoplasm"/>
    <property type="evidence" value="ECO:0007669"/>
    <property type="project" value="UniProtKB-SubCell"/>
</dbReference>
<reference evidence="11 12" key="1">
    <citation type="submission" date="2019-10" db="EMBL/GenBank/DDBJ databases">
        <title>Sequencing and Assembly of Multiple Reported Metal-Biooxidizing Members of the Extremely Thermoacidophilic Archaeal Family Sulfolobaceae.</title>
        <authorList>
            <person name="Counts J.A."/>
            <person name="Kelly R.M."/>
        </authorList>
    </citation>
    <scope>NUCLEOTIDE SEQUENCE [LARGE SCALE GENOMIC DNA]</scope>
    <source>
        <strain evidence="11 12">DSM 6482</strain>
    </source>
</reference>
<organism evidence="11 12">
    <name type="scientific">Sulfuracidifex metallicus DSM 6482 = JCM 9184</name>
    <dbReference type="NCBI Taxonomy" id="523847"/>
    <lineage>
        <taxon>Archaea</taxon>
        <taxon>Thermoproteota</taxon>
        <taxon>Thermoprotei</taxon>
        <taxon>Sulfolobales</taxon>
        <taxon>Sulfolobaceae</taxon>
        <taxon>Sulfuracidifex</taxon>
    </lineage>
</organism>
<evidence type="ECO:0000256" key="6">
    <source>
        <dbReference type="ARBA" id="ARBA00023186"/>
    </source>
</evidence>
<dbReference type="InterPro" id="IPR009053">
    <property type="entry name" value="Prefoldin"/>
</dbReference>
<evidence type="ECO:0000313" key="12">
    <source>
        <dbReference type="Proteomes" id="UP000470772"/>
    </source>
</evidence>
<dbReference type="SUPFAM" id="SSF46579">
    <property type="entry name" value="Prefoldin"/>
    <property type="match status" value="1"/>
</dbReference>
<dbReference type="AlphaFoldDB" id="A0A6A9QKD0"/>
<evidence type="ECO:0000256" key="7">
    <source>
        <dbReference type="ARBA" id="ARBA00025077"/>
    </source>
</evidence>
<comment type="caution">
    <text evidence="11">The sequence shown here is derived from an EMBL/GenBank/DDBJ whole genome shotgun (WGS) entry which is preliminary data.</text>
</comment>
<evidence type="ECO:0000256" key="4">
    <source>
        <dbReference type="ARBA" id="ARBA00016304"/>
    </source>
</evidence>
<evidence type="ECO:0000256" key="8">
    <source>
        <dbReference type="ARBA" id="ARBA00033461"/>
    </source>
</evidence>
<feature type="coiled-coil region" evidence="10">
    <location>
        <begin position="9"/>
        <end position="43"/>
    </location>
</feature>
<dbReference type="GO" id="GO:0051087">
    <property type="term" value="F:protein-folding chaperone binding"/>
    <property type="evidence" value="ECO:0007669"/>
    <property type="project" value="TreeGrafter"/>
</dbReference>
<feature type="coiled-coil region" evidence="10">
    <location>
        <begin position="87"/>
        <end position="114"/>
    </location>
</feature>
<evidence type="ECO:0000313" key="11">
    <source>
        <dbReference type="EMBL" id="MUN28569.1"/>
    </source>
</evidence>
<dbReference type="HAMAP" id="MF_00307">
    <property type="entry name" value="PfdB"/>
    <property type="match status" value="1"/>
</dbReference>
<dbReference type="InterPro" id="IPR002777">
    <property type="entry name" value="PFD_beta-like"/>
</dbReference>
<comment type="similarity">
    <text evidence="2 9">Belongs to the prefoldin subunit beta family.</text>
</comment>
<dbReference type="Gene3D" id="1.10.287.370">
    <property type="match status" value="1"/>
</dbReference>
<dbReference type="NCBIfam" id="TIGR02338">
    <property type="entry name" value="gimC_beta"/>
    <property type="match status" value="1"/>
</dbReference>
<dbReference type="GO" id="GO:0016272">
    <property type="term" value="C:prefoldin complex"/>
    <property type="evidence" value="ECO:0007669"/>
    <property type="project" value="UniProtKB-UniRule"/>
</dbReference>
<dbReference type="Proteomes" id="UP000470772">
    <property type="component" value="Unassembled WGS sequence"/>
</dbReference>
<accession>A0A6A9QKD0</accession>
<dbReference type="GO" id="GO:0051131">
    <property type="term" value="P:chaperone-mediated protein complex assembly"/>
    <property type="evidence" value="ECO:0007669"/>
    <property type="project" value="TreeGrafter"/>
</dbReference>
<comment type="function">
    <text evidence="7 9">Molecular chaperone capable of stabilizing a range of proteins. Seems to fulfill an ATP-independent, HSP70-like function in archaeal de novo protein folding.</text>
</comment>
<keyword evidence="12" id="KW-1185">Reference proteome</keyword>
<evidence type="ECO:0000256" key="3">
    <source>
        <dbReference type="ARBA" id="ARBA00011716"/>
    </source>
</evidence>
<comment type="subcellular location">
    <subcellularLocation>
        <location evidence="1 9">Cytoplasm</location>
    </subcellularLocation>
</comment>
<sequence>MTEKLPPELQTQLGKFQQLKDQLDKLLQEKAVVEGELKEINKVLEELSSLPADSLLYKIIGNIFVKTDKAKVESELNDRKDLLELRSKAYQKQEGLLRKQLEELQTKINEMLSRYYPQSGGVTKA</sequence>
<dbReference type="GO" id="GO:0006457">
    <property type="term" value="P:protein folding"/>
    <property type="evidence" value="ECO:0007669"/>
    <property type="project" value="UniProtKB-UniRule"/>
</dbReference>
<dbReference type="RefSeq" id="WP_054838667.1">
    <property type="nucleotide sequence ID" value="NZ_BBBY01000014.1"/>
</dbReference>
<dbReference type="PANTHER" id="PTHR21431">
    <property type="entry name" value="PREFOLDIN SUBUNIT 6"/>
    <property type="match status" value="1"/>
</dbReference>
<evidence type="ECO:0000256" key="2">
    <source>
        <dbReference type="ARBA" id="ARBA00008045"/>
    </source>
</evidence>
<evidence type="ECO:0000256" key="9">
    <source>
        <dbReference type="HAMAP-Rule" id="MF_00307"/>
    </source>
</evidence>
<proteinExistence type="inferred from homology"/>
<evidence type="ECO:0000256" key="5">
    <source>
        <dbReference type="ARBA" id="ARBA00022490"/>
    </source>
</evidence>
<evidence type="ECO:0000256" key="10">
    <source>
        <dbReference type="SAM" id="Coils"/>
    </source>
</evidence>
<dbReference type="OrthoDB" id="204796at2157"/>
<dbReference type="Pfam" id="PF01920">
    <property type="entry name" value="Prefoldin_2"/>
    <property type="match status" value="1"/>
</dbReference>